<name>A0AA97D762_9FIRM</name>
<keyword evidence="5" id="KW-1185">Reference proteome</keyword>
<dbReference type="EMBL" id="CP135996">
    <property type="protein sequence ID" value="WOC31775.1"/>
    <property type="molecule type" value="Genomic_DNA"/>
</dbReference>
<feature type="domain" description="N-acetyltransferase" evidence="3">
    <location>
        <begin position="2"/>
        <end position="152"/>
    </location>
</feature>
<evidence type="ECO:0000313" key="5">
    <source>
        <dbReference type="Proteomes" id="UP001300604"/>
    </source>
</evidence>
<evidence type="ECO:0000256" key="2">
    <source>
        <dbReference type="ARBA" id="ARBA00023315"/>
    </source>
</evidence>
<dbReference type="Proteomes" id="UP001300604">
    <property type="component" value="Chromosome"/>
</dbReference>
<dbReference type="KEGG" id="carl:PXC00_11290"/>
<dbReference type="InterPro" id="IPR050832">
    <property type="entry name" value="Bact_Acetyltransf"/>
</dbReference>
<keyword evidence="2" id="KW-0012">Acyltransferase</keyword>
<reference evidence="4" key="1">
    <citation type="submission" date="2023-09" db="EMBL/GenBank/DDBJ databases">
        <authorList>
            <person name="Zeng C."/>
        </authorList>
    </citation>
    <scope>NUCLEOTIDE SEQUENCE</scope>
    <source>
        <strain evidence="4">ZCY20-5</strain>
    </source>
</reference>
<dbReference type="Pfam" id="PF00583">
    <property type="entry name" value="Acetyltransf_1"/>
    <property type="match status" value="1"/>
</dbReference>
<evidence type="ECO:0000256" key="1">
    <source>
        <dbReference type="ARBA" id="ARBA00022679"/>
    </source>
</evidence>
<dbReference type="Gene3D" id="3.40.630.30">
    <property type="match status" value="1"/>
</dbReference>
<dbReference type="PANTHER" id="PTHR43877:SF2">
    <property type="entry name" value="AMINOALKYLPHOSPHONATE N-ACETYLTRANSFERASE-RELATED"/>
    <property type="match status" value="1"/>
</dbReference>
<reference evidence="4" key="2">
    <citation type="submission" date="2024-06" db="EMBL/GenBank/DDBJ databases">
        <title>Caproicibacterium argilliputei sp. nov, a novel caproic acid producing anaerobic bacterium isolated from pit mud.</title>
        <authorList>
            <person name="Xia S."/>
        </authorList>
    </citation>
    <scope>NUCLEOTIDE SEQUENCE</scope>
    <source>
        <strain evidence="4">ZCY20-5</strain>
    </source>
</reference>
<dbReference type="CDD" id="cd04301">
    <property type="entry name" value="NAT_SF"/>
    <property type="match status" value="1"/>
</dbReference>
<dbReference type="PROSITE" id="PS51186">
    <property type="entry name" value="GNAT"/>
    <property type="match status" value="1"/>
</dbReference>
<proteinExistence type="predicted"/>
<dbReference type="SUPFAM" id="SSF55729">
    <property type="entry name" value="Acyl-CoA N-acyltransferases (Nat)"/>
    <property type="match status" value="1"/>
</dbReference>
<dbReference type="InterPro" id="IPR016181">
    <property type="entry name" value="Acyl_CoA_acyltransferase"/>
</dbReference>
<dbReference type="RefSeq" id="WP_275847144.1">
    <property type="nucleotide sequence ID" value="NZ_CP135996.1"/>
</dbReference>
<accession>A0AA97D762</accession>
<dbReference type="PANTHER" id="PTHR43877">
    <property type="entry name" value="AMINOALKYLPHOSPHONATE N-ACETYLTRANSFERASE-RELATED-RELATED"/>
    <property type="match status" value="1"/>
</dbReference>
<dbReference type="GO" id="GO:0016747">
    <property type="term" value="F:acyltransferase activity, transferring groups other than amino-acyl groups"/>
    <property type="evidence" value="ECO:0007669"/>
    <property type="project" value="InterPro"/>
</dbReference>
<evidence type="ECO:0000313" key="4">
    <source>
        <dbReference type="EMBL" id="WOC31775.1"/>
    </source>
</evidence>
<keyword evidence="1" id="KW-0808">Transferase</keyword>
<gene>
    <name evidence="4" type="ORF">PXC00_11290</name>
</gene>
<organism evidence="4 5">
    <name type="scientific">Caproicibacterium argilliputei</name>
    <dbReference type="NCBI Taxonomy" id="3030016"/>
    <lineage>
        <taxon>Bacteria</taxon>
        <taxon>Bacillati</taxon>
        <taxon>Bacillota</taxon>
        <taxon>Clostridia</taxon>
        <taxon>Eubacteriales</taxon>
        <taxon>Oscillospiraceae</taxon>
        <taxon>Caproicibacterium</taxon>
    </lineage>
</organism>
<dbReference type="AlphaFoldDB" id="A0AA97D762"/>
<evidence type="ECO:0000259" key="3">
    <source>
        <dbReference type="PROSITE" id="PS51186"/>
    </source>
</evidence>
<sequence>MDEIRIAAEDIQSEDARLLIDELSMVLLQMTGSDGRSTFCYTDMADARSVFAVARDAQGNPLGCGALRRWSEDTAEIKRMYARKNAQGVGSKLIAFLEQSAQNFQFERVQLQTRVVNQNAVRFYERNGYSQIPNYGIYEHLSEAICFQKELK</sequence>
<protein>
    <submittedName>
        <fullName evidence="4">GNAT family N-acetyltransferase</fullName>
    </submittedName>
</protein>
<dbReference type="InterPro" id="IPR000182">
    <property type="entry name" value="GNAT_dom"/>
</dbReference>